<dbReference type="Gene3D" id="2.40.30.10">
    <property type="entry name" value="Translation factors"/>
    <property type="match status" value="1"/>
</dbReference>
<dbReference type="InterPro" id="IPR006058">
    <property type="entry name" value="2Fe2S_fd_BS"/>
</dbReference>
<dbReference type="SUPFAM" id="SSF54292">
    <property type="entry name" value="2Fe-2S ferredoxin-like"/>
    <property type="match status" value="1"/>
</dbReference>
<accession>A0A4U1I628</accession>
<protein>
    <submittedName>
        <fullName evidence="3">2Fe-2S iron-sulfur cluster binding domain-containing protein</fullName>
    </submittedName>
</protein>
<dbReference type="EMBL" id="SWJE01000006">
    <property type="protein sequence ID" value="TKC88823.1"/>
    <property type="molecule type" value="Genomic_DNA"/>
</dbReference>
<dbReference type="GO" id="GO:0051537">
    <property type="term" value="F:2 iron, 2 sulfur cluster binding"/>
    <property type="evidence" value="ECO:0007669"/>
    <property type="project" value="InterPro"/>
</dbReference>
<proteinExistence type="predicted"/>
<dbReference type="CDD" id="cd00207">
    <property type="entry name" value="fer2"/>
    <property type="match status" value="1"/>
</dbReference>
<dbReference type="PROSITE" id="PS51085">
    <property type="entry name" value="2FE2S_FER_2"/>
    <property type="match status" value="1"/>
</dbReference>
<dbReference type="Proteomes" id="UP000305539">
    <property type="component" value="Unassembled WGS sequence"/>
</dbReference>
<dbReference type="GO" id="GO:0016491">
    <property type="term" value="F:oxidoreductase activity"/>
    <property type="evidence" value="ECO:0007669"/>
    <property type="project" value="InterPro"/>
</dbReference>
<dbReference type="PROSITE" id="PS51384">
    <property type="entry name" value="FAD_FR"/>
    <property type="match status" value="1"/>
</dbReference>
<dbReference type="Gene3D" id="3.40.50.80">
    <property type="entry name" value="Nucleotide-binding domain of ferredoxin-NADP reductase (FNR) module"/>
    <property type="match status" value="1"/>
</dbReference>
<dbReference type="Pfam" id="PF00970">
    <property type="entry name" value="FAD_binding_6"/>
    <property type="match status" value="1"/>
</dbReference>
<dbReference type="RefSeq" id="WP_136895349.1">
    <property type="nucleotide sequence ID" value="NZ_SWJE01000006.1"/>
</dbReference>
<dbReference type="OrthoDB" id="9796486at2"/>
<dbReference type="InterPro" id="IPR012349">
    <property type="entry name" value="Split_barrel_FMN-bd"/>
</dbReference>
<dbReference type="PANTHER" id="PTHR42815:SF2">
    <property type="entry name" value="FAD-BINDING, PUTATIVE (AFU_ORTHOLOGUE AFUA_6G07600)-RELATED"/>
    <property type="match status" value="1"/>
</dbReference>
<sequence length="692" mass="75961">MPTPFENHDSNSPWHAGELALQQSVGVVAQMDELGRRNVRDHLIDQHREFFPLIPFVALGAVDARGDVWATLLAGEPGFLHAPTPQALRVDAMLDPRDPAVAGIHDGASVALVGVELHTRRRNRLNGIVQHRSERGFEVGVRQSFGNCPRYIQARQFEFVREPSAPSAQASEEMPRVDSRAAALIASADTFFVASYVEHPGKGREVDVSHRGGKRGFVRVGDDGVLTIPDFSGNLYFNTLGNFLSNPKAGLVFVDFETGDLLQLTGDAEVDTDSPEIATFRGAERLWRFTPRRIVYRAGAMPLRWTLPENGVSPYSTMTGSWEESTERMKAIALATGWRPFTIAKVVDESSVIRSFHLEPADGAGLIPHLAGQHLPVRITRTEGETPLIRTYTLSVAPSDGFYRISVKRDGAVSRHLHDALREGDEIETRAPAGNFTIDARERRPAVLLAGGIGVTPMLAMLRHLVYEGLRTRRIRPVWFFYSARSLAERAFTAEIEALAAMSQGAVRVMRLLTDTEGAIEQRDYDAKGRLDIDVLRQTLPFDDFDFYLCGPAAFTQSLYDGLRGLSIADRRIHAESFGPSGLKRSKDRCEESEQARAPAQGPVPVIFIASGKEARWTPESGTLLELAEKRGLAPEFGCRSGVCGACRTGIVSGAVAYREPPSFEVPGNEALICCAVPAARSDDGERLLLDL</sequence>
<dbReference type="SUPFAM" id="SSF52343">
    <property type="entry name" value="Ferredoxin reductase-like, C-terminal NADP-linked domain"/>
    <property type="match status" value="1"/>
</dbReference>
<dbReference type="InterPro" id="IPR001041">
    <property type="entry name" value="2Fe-2S_ferredoxin-type"/>
</dbReference>
<feature type="domain" description="2Fe-2S ferredoxin-type" evidence="1">
    <location>
        <begin position="604"/>
        <end position="692"/>
    </location>
</feature>
<dbReference type="InterPro" id="IPR017927">
    <property type="entry name" value="FAD-bd_FR_type"/>
</dbReference>
<evidence type="ECO:0000259" key="2">
    <source>
        <dbReference type="PROSITE" id="PS51384"/>
    </source>
</evidence>
<dbReference type="InterPro" id="IPR001433">
    <property type="entry name" value="OxRdtase_FAD/NAD-bd"/>
</dbReference>
<name>A0A4U1I628_9BURK</name>
<dbReference type="Pfam" id="PF00111">
    <property type="entry name" value="Fer2"/>
    <property type="match status" value="1"/>
</dbReference>
<dbReference type="CDD" id="cd06184">
    <property type="entry name" value="flavohem_like_fad_nad_binding"/>
    <property type="match status" value="1"/>
</dbReference>
<organism evidence="3 4">
    <name type="scientific">Trinickia terrae</name>
    <dbReference type="NCBI Taxonomy" id="2571161"/>
    <lineage>
        <taxon>Bacteria</taxon>
        <taxon>Pseudomonadati</taxon>
        <taxon>Pseudomonadota</taxon>
        <taxon>Betaproteobacteria</taxon>
        <taxon>Burkholderiales</taxon>
        <taxon>Burkholderiaceae</taxon>
        <taxon>Trinickia</taxon>
    </lineage>
</organism>
<dbReference type="InterPro" id="IPR036010">
    <property type="entry name" value="2Fe-2S_ferredoxin-like_sf"/>
</dbReference>
<gene>
    <name evidence="3" type="ORF">FAZ69_13870</name>
</gene>
<dbReference type="SUPFAM" id="SSF63380">
    <property type="entry name" value="Riboflavin synthase domain-like"/>
    <property type="match status" value="1"/>
</dbReference>
<dbReference type="PANTHER" id="PTHR42815">
    <property type="entry name" value="FAD-BINDING, PUTATIVE (AFU_ORTHOLOGUE AFUA_6G07600)-RELATED"/>
    <property type="match status" value="1"/>
</dbReference>
<dbReference type="Gene3D" id="3.10.20.30">
    <property type="match status" value="1"/>
</dbReference>
<dbReference type="Gene3D" id="2.30.110.10">
    <property type="entry name" value="Electron Transport, Fmn-binding Protein, Chain A"/>
    <property type="match status" value="1"/>
</dbReference>
<dbReference type="InterPro" id="IPR039261">
    <property type="entry name" value="FNR_nucleotide-bd"/>
</dbReference>
<comment type="caution">
    <text evidence="3">The sequence shown here is derived from an EMBL/GenBank/DDBJ whole genome shotgun (WGS) entry which is preliminary data.</text>
</comment>
<dbReference type="InterPro" id="IPR008333">
    <property type="entry name" value="Cbr1-like_FAD-bd_dom"/>
</dbReference>
<keyword evidence="4" id="KW-1185">Reference proteome</keyword>
<evidence type="ECO:0000313" key="4">
    <source>
        <dbReference type="Proteomes" id="UP000305539"/>
    </source>
</evidence>
<dbReference type="InterPro" id="IPR017938">
    <property type="entry name" value="Riboflavin_synthase-like_b-brl"/>
</dbReference>
<evidence type="ECO:0000259" key="1">
    <source>
        <dbReference type="PROSITE" id="PS51085"/>
    </source>
</evidence>
<dbReference type="AlphaFoldDB" id="A0A4U1I628"/>
<dbReference type="PRINTS" id="PR00410">
    <property type="entry name" value="PHEHYDRXLASE"/>
</dbReference>
<dbReference type="Pfam" id="PF00175">
    <property type="entry name" value="NAD_binding_1"/>
    <property type="match status" value="1"/>
</dbReference>
<feature type="domain" description="FAD-binding FR-type" evidence="2">
    <location>
        <begin position="336"/>
        <end position="439"/>
    </location>
</feature>
<evidence type="ECO:0000313" key="3">
    <source>
        <dbReference type="EMBL" id="TKC88823.1"/>
    </source>
</evidence>
<dbReference type="PROSITE" id="PS00197">
    <property type="entry name" value="2FE2S_FER_1"/>
    <property type="match status" value="1"/>
</dbReference>
<dbReference type="InterPro" id="IPR012675">
    <property type="entry name" value="Beta-grasp_dom_sf"/>
</dbReference>
<reference evidence="3 4" key="1">
    <citation type="submission" date="2019-04" db="EMBL/GenBank/DDBJ databases">
        <title>Trinickia sp. 7GSK02, isolated from subtropical forest soil.</title>
        <authorList>
            <person name="Gao Z.-H."/>
            <person name="Qiu L.-H."/>
        </authorList>
    </citation>
    <scope>NUCLEOTIDE SEQUENCE [LARGE SCALE GENOMIC DNA]</scope>
    <source>
        <strain evidence="3 4">7GSK02</strain>
    </source>
</reference>
<dbReference type="SUPFAM" id="SSF50475">
    <property type="entry name" value="FMN-binding split barrel"/>
    <property type="match status" value="1"/>
</dbReference>